<reference evidence="2" key="1">
    <citation type="journal article" date="2013" name="Ind. Biotechnol.">
        <title>Comparative genomics analysis of Trichoderma reesei strains.</title>
        <authorList>
            <person name="Koike H."/>
            <person name="Aerts A."/>
            <person name="LaButti K."/>
            <person name="Grigoriev I.V."/>
            <person name="Baker S.E."/>
        </authorList>
    </citation>
    <scope>NUCLEOTIDE SEQUENCE [LARGE SCALE GENOMIC DNA]</scope>
    <source>
        <strain evidence="2">ATCC 56765 / BCRC 32924 / NRRL 11460 / Rut C-30</strain>
    </source>
</reference>
<sequence length="76" mass="8269">MADVYVDAAKHDLMLPLIAKYYVDRTGISSIDLRSRRDVLRKAAGVHQVPAKCNASKDVLNSILRDIATASSAGRV</sequence>
<gene>
    <name evidence="1" type="ORF">M419DRAFT_9408</name>
</gene>
<evidence type="ECO:0000313" key="1">
    <source>
        <dbReference type="EMBL" id="ETS01281.1"/>
    </source>
</evidence>
<accession>A0A024S9U7</accession>
<proteinExistence type="predicted"/>
<protein>
    <submittedName>
        <fullName evidence="1">Uncharacterized protein</fullName>
    </submittedName>
</protein>
<evidence type="ECO:0000313" key="2">
    <source>
        <dbReference type="Proteomes" id="UP000024376"/>
    </source>
</evidence>
<dbReference type="Proteomes" id="UP000024376">
    <property type="component" value="Unassembled WGS sequence"/>
</dbReference>
<dbReference type="HOGENOM" id="CLU_2656226_0_0_1"/>
<dbReference type="AlphaFoldDB" id="A0A024S9U7"/>
<organism evidence="1 2">
    <name type="scientific">Hypocrea jecorina (strain ATCC 56765 / BCRC 32924 / NRRL 11460 / Rut C-30)</name>
    <name type="common">Trichoderma reesei</name>
    <dbReference type="NCBI Taxonomy" id="1344414"/>
    <lineage>
        <taxon>Eukaryota</taxon>
        <taxon>Fungi</taxon>
        <taxon>Dikarya</taxon>
        <taxon>Ascomycota</taxon>
        <taxon>Pezizomycotina</taxon>
        <taxon>Sordariomycetes</taxon>
        <taxon>Hypocreomycetidae</taxon>
        <taxon>Hypocreales</taxon>
        <taxon>Hypocreaceae</taxon>
        <taxon>Trichoderma</taxon>
    </lineage>
</organism>
<dbReference type="KEGG" id="trr:M419DRAFT_9408"/>
<dbReference type="EMBL" id="KI911149">
    <property type="protein sequence ID" value="ETS01281.1"/>
    <property type="molecule type" value="Genomic_DNA"/>
</dbReference>
<name>A0A024S9U7_HYPJR</name>